<feature type="compositionally biased region" description="Acidic residues" evidence="1">
    <location>
        <begin position="206"/>
        <end position="252"/>
    </location>
</feature>
<gene>
    <name evidence="2" type="ORF">FOZ61_009893</name>
</gene>
<name>A0A7J6KY23_PEROL</name>
<reference evidence="2 3" key="1">
    <citation type="submission" date="2020-04" db="EMBL/GenBank/DDBJ databases">
        <title>Perkinsus olseni comparative genomics.</title>
        <authorList>
            <person name="Bogema D.R."/>
        </authorList>
    </citation>
    <scope>NUCLEOTIDE SEQUENCE [LARGE SCALE GENOMIC DNA]</scope>
    <source>
        <strain evidence="2">ATCC PRA-179</strain>
    </source>
</reference>
<protein>
    <submittedName>
        <fullName evidence="2">Uncharacterized protein</fullName>
    </submittedName>
</protein>
<dbReference type="OrthoDB" id="436764at2759"/>
<evidence type="ECO:0000256" key="1">
    <source>
        <dbReference type="SAM" id="MobiDB-lite"/>
    </source>
</evidence>
<organism evidence="2 3">
    <name type="scientific">Perkinsus olseni</name>
    <name type="common">Perkinsus atlanticus</name>
    <dbReference type="NCBI Taxonomy" id="32597"/>
    <lineage>
        <taxon>Eukaryota</taxon>
        <taxon>Sar</taxon>
        <taxon>Alveolata</taxon>
        <taxon>Perkinsozoa</taxon>
        <taxon>Perkinsea</taxon>
        <taxon>Perkinsida</taxon>
        <taxon>Perkinsidae</taxon>
        <taxon>Perkinsus</taxon>
    </lineage>
</organism>
<dbReference type="EMBL" id="JABAHT010000757">
    <property type="protein sequence ID" value="KAF4652138.1"/>
    <property type="molecule type" value="Genomic_DNA"/>
</dbReference>
<evidence type="ECO:0000313" key="3">
    <source>
        <dbReference type="Proteomes" id="UP000570595"/>
    </source>
</evidence>
<proteinExistence type="predicted"/>
<feature type="region of interest" description="Disordered" evidence="1">
    <location>
        <begin position="179"/>
        <end position="252"/>
    </location>
</feature>
<dbReference type="AlphaFoldDB" id="A0A7J6KY23"/>
<comment type="caution">
    <text evidence="2">The sequence shown here is derived from an EMBL/GenBank/DDBJ whole genome shotgun (WGS) entry which is preliminary data.</text>
</comment>
<evidence type="ECO:0000313" key="2">
    <source>
        <dbReference type="EMBL" id="KAF4652138.1"/>
    </source>
</evidence>
<accession>A0A7J6KY23</accession>
<feature type="non-terminal residue" evidence="2">
    <location>
        <position position="305"/>
    </location>
</feature>
<sequence length="305" mass="32574">RVLPLMSYQDVLPPLVLAVSIIGDTATATLNTTTESAIESQCNAKGEARTNPSSNDEVVDGGSAESVASLFGQWTNCRRCHKLTVAGGAFCAYCGIPSPNGVRRRRNSASQTCPSGLNRAGSLKASGLRLVITTSRDGSNLFMKQREPGVVASSALPARLPEIPTPLCLPPTFASLKARNGETNDLGRSYGRGYEEEEVPLRNGHDEDEDEDVSDDDCLSELSDESDCSSDSSDSESDESDCFDDEEDFDDEDIIIELEDTTHNAGEEGPRLFTSVGHGDSWSDRVLPSFLGDAVVSAANLGQVM</sequence>
<dbReference type="Proteomes" id="UP000570595">
    <property type="component" value="Unassembled WGS sequence"/>
</dbReference>